<evidence type="ECO:0000256" key="3">
    <source>
        <dbReference type="ARBA" id="ARBA00022448"/>
    </source>
</evidence>
<feature type="transmembrane region" description="Helical" evidence="10">
    <location>
        <begin position="426"/>
        <end position="445"/>
    </location>
</feature>
<feature type="transmembrane region" description="Helical" evidence="10">
    <location>
        <begin position="80"/>
        <end position="103"/>
    </location>
</feature>
<dbReference type="GO" id="GO:0005774">
    <property type="term" value="C:vacuolar membrane"/>
    <property type="evidence" value="ECO:0007669"/>
    <property type="project" value="UniProtKB-SubCell"/>
</dbReference>
<keyword evidence="5 10" id="KW-0812">Transmembrane</keyword>
<evidence type="ECO:0000256" key="10">
    <source>
        <dbReference type="SAM" id="Phobius"/>
    </source>
</evidence>
<dbReference type="PANTHER" id="PTHR22950:SF678">
    <property type="entry name" value="VACUOLAR AMINO ACID TRANSPORTER 5-RELATED"/>
    <property type="match status" value="1"/>
</dbReference>
<evidence type="ECO:0000256" key="6">
    <source>
        <dbReference type="ARBA" id="ARBA00022970"/>
    </source>
</evidence>
<feature type="region of interest" description="Disordered" evidence="9">
    <location>
        <begin position="1"/>
        <end position="45"/>
    </location>
</feature>
<feature type="transmembrane region" description="Helical" evidence="10">
    <location>
        <begin position="169"/>
        <end position="194"/>
    </location>
</feature>
<name>A0ABD3MQB9_9STRA</name>
<sequence length="511" mass="55439">MKRFSGKHTSSLSSSSSSASAKYGSISRRSEVETTNIPSTTASTTSKGATITSSVINLTNTIIGAGMLGLPGAFGGTGYVSGIILIVLSAAFAAHGLVLLTKVANLTGRPCSFYSVARAAVPKYTVLIDAAVALNCFGTAVGYLVTISFSMVKVLEQVLLTGDAANDDGLLISLLLTRHTWVVGALISVLPFSFYRTLDELKKASALALVFVFILVCMILVYANGIADPCMGESENGEGTCKGDVEPYTNFALTVSRLPVFVFAFSCHQNIFPIVNEMEIASQKRLDIVISISIGFALVLYATVAAEGYRTYGSLVRGDILLNYPENGPVTFLRLCIAFMLTLHYPLHLDPSRRCLTSLVKVIMKWWHQQPTDPNANDGESSDTPEMEREDSVQTLESELFNDETSHFEMSNERRMQQQTHDDDRLFYIITITFLASSFILASIVDDLGVILALVGATGSTLVSFVLPGLIYIKLYPNKDLSLVMAYVQLLLGIVITPLALYLIIIEHLNK</sequence>
<evidence type="ECO:0000256" key="1">
    <source>
        <dbReference type="ARBA" id="ARBA00004128"/>
    </source>
</evidence>
<evidence type="ECO:0000256" key="8">
    <source>
        <dbReference type="ARBA" id="ARBA00023136"/>
    </source>
</evidence>
<dbReference type="GO" id="GO:0006865">
    <property type="term" value="P:amino acid transport"/>
    <property type="evidence" value="ECO:0007669"/>
    <property type="project" value="UniProtKB-KW"/>
</dbReference>
<keyword evidence="3" id="KW-0813">Transport</keyword>
<comment type="subcellular location">
    <subcellularLocation>
        <location evidence="1">Vacuole membrane</location>
        <topology evidence="1">Multi-pass membrane protein</topology>
    </subcellularLocation>
</comment>
<keyword evidence="8 10" id="KW-0472">Membrane</keyword>
<feature type="compositionally biased region" description="Low complexity" evidence="9">
    <location>
        <begin position="7"/>
        <end position="27"/>
    </location>
</feature>
<keyword evidence="13" id="KW-1185">Reference proteome</keyword>
<feature type="transmembrane region" description="Helical" evidence="10">
    <location>
        <begin position="206"/>
        <end position="227"/>
    </location>
</feature>
<dbReference type="Pfam" id="PF01490">
    <property type="entry name" value="Aa_trans"/>
    <property type="match status" value="1"/>
</dbReference>
<dbReference type="EMBL" id="JALLBG020000131">
    <property type="protein sequence ID" value="KAL3762690.1"/>
    <property type="molecule type" value="Genomic_DNA"/>
</dbReference>
<feature type="transmembrane region" description="Helical" evidence="10">
    <location>
        <begin position="329"/>
        <end position="347"/>
    </location>
</feature>
<feature type="compositionally biased region" description="Low complexity" evidence="9">
    <location>
        <begin position="34"/>
        <end position="45"/>
    </location>
</feature>
<reference evidence="12 13" key="1">
    <citation type="submission" date="2024-10" db="EMBL/GenBank/DDBJ databases">
        <title>Updated reference genomes for cyclostephanoid diatoms.</title>
        <authorList>
            <person name="Roberts W.R."/>
            <person name="Alverson A.J."/>
        </authorList>
    </citation>
    <scope>NUCLEOTIDE SEQUENCE [LARGE SCALE GENOMIC DNA]</scope>
    <source>
        <strain evidence="12 13">AJA232-27</strain>
    </source>
</reference>
<keyword evidence="6" id="KW-0029">Amino-acid transport</keyword>
<evidence type="ECO:0000256" key="5">
    <source>
        <dbReference type="ARBA" id="ARBA00022692"/>
    </source>
</evidence>
<evidence type="ECO:0000313" key="13">
    <source>
        <dbReference type="Proteomes" id="UP001530293"/>
    </source>
</evidence>
<comment type="caution">
    <text evidence="12">The sequence shown here is derived from an EMBL/GenBank/DDBJ whole genome shotgun (WGS) entry which is preliminary data.</text>
</comment>
<evidence type="ECO:0000256" key="7">
    <source>
        <dbReference type="ARBA" id="ARBA00022989"/>
    </source>
</evidence>
<comment type="similarity">
    <text evidence="2">Belongs to the amino acid/polyamine transporter 2 family.</text>
</comment>
<evidence type="ECO:0000256" key="2">
    <source>
        <dbReference type="ARBA" id="ARBA00008066"/>
    </source>
</evidence>
<feature type="region of interest" description="Disordered" evidence="9">
    <location>
        <begin position="373"/>
        <end position="393"/>
    </location>
</feature>
<evidence type="ECO:0000256" key="9">
    <source>
        <dbReference type="SAM" id="MobiDB-lite"/>
    </source>
</evidence>
<dbReference type="AlphaFoldDB" id="A0ABD3MQB9"/>
<proteinExistence type="inferred from homology"/>
<evidence type="ECO:0000313" key="12">
    <source>
        <dbReference type="EMBL" id="KAL3762690.1"/>
    </source>
</evidence>
<keyword evidence="4" id="KW-0926">Vacuole</keyword>
<feature type="transmembrane region" description="Helical" evidence="10">
    <location>
        <begin position="124"/>
        <end position="149"/>
    </location>
</feature>
<feature type="transmembrane region" description="Helical" evidence="10">
    <location>
        <begin position="451"/>
        <end position="472"/>
    </location>
</feature>
<keyword evidence="7 10" id="KW-1133">Transmembrane helix</keyword>
<dbReference type="InterPro" id="IPR013057">
    <property type="entry name" value="AA_transpt_TM"/>
</dbReference>
<feature type="transmembrane region" description="Helical" evidence="10">
    <location>
        <begin position="247"/>
        <end position="267"/>
    </location>
</feature>
<gene>
    <name evidence="12" type="ORF">ACHAWU_001635</name>
</gene>
<feature type="transmembrane region" description="Helical" evidence="10">
    <location>
        <begin position="484"/>
        <end position="505"/>
    </location>
</feature>
<protein>
    <recommendedName>
        <fullName evidence="11">Amino acid transporter transmembrane domain-containing protein</fullName>
    </recommendedName>
</protein>
<feature type="domain" description="Amino acid transporter transmembrane" evidence="11">
    <location>
        <begin position="48"/>
        <end position="497"/>
    </location>
</feature>
<dbReference type="Proteomes" id="UP001530293">
    <property type="component" value="Unassembled WGS sequence"/>
</dbReference>
<evidence type="ECO:0000259" key="11">
    <source>
        <dbReference type="Pfam" id="PF01490"/>
    </source>
</evidence>
<feature type="transmembrane region" description="Helical" evidence="10">
    <location>
        <begin position="288"/>
        <end position="309"/>
    </location>
</feature>
<evidence type="ECO:0000256" key="4">
    <source>
        <dbReference type="ARBA" id="ARBA00022554"/>
    </source>
</evidence>
<feature type="transmembrane region" description="Helical" evidence="10">
    <location>
        <begin position="55"/>
        <end position="74"/>
    </location>
</feature>
<organism evidence="12 13">
    <name type="scientific">Discostella pseudostelligera</name>
    <dbReference type="NCBI Taxonomy" id="259834"/>
    <lineage>
        <taxon>Eukaryota</taxon>
        <taxon>Sar</taxon>
        <taxon>Stramenopiles</taxon>
        <taxon>Ochrophyta</taxon>
        <taxon>Bacillariophyta</taxon>
        <taxon>Coscinodiscophyceae</taxon>
        <taxon>Thalassiosirophycidae</taxon>
        <taxon>Stephanodiscales</taxon>
        <taxon>Stephanodiscaceae</taxon>
        <taxon>Discostella</taxon>
    </lineage>
</organism>
<accession>A0ABD3MQB9</accession>
<dbReference type="PANTHER" id="PTHR22950">
    <property type="entry name" value="AMINO ACID TRANSPORTER"/>
    <property type="match status" value="1"/>
</dbReference>